<dbReference type="EMBL" id="KB311325">
    <property type="protein sequence ID" value="ELT89480.1"/>
    <property type="molecule type" value="Genomic_DNA"/>
</dbReference>
<accession>R7T7A9</accession>
<reference evidence="4" key="1">
    <citation type="submission" date="2012-12" db="EMBL/GenBank/DDBJ databases">
        <authorList>
            <person name="Hellsten U."/>
            <person name="Grimwood J."/>
            <person name="Chapman J.A."/>
            <person name="Shapiro H."/>
            <person name="Aerts A."/>
            <person name="Otillar R.P."/>
            <person name="Terry A.Y."/>
            <person name="Boore J.L."/>
            <person name="Simakov O."/>
            <person name="Marletaz F."/>
            <person name="Cho S.-J."/>
            <person name="Edsinger-Gonzales E."/>
            <person name="Havlak P."/>
            <person name="Kuo D.-H."/>
            <person name="Larsson T."/>
            <person name="Lv J."/>
            <person name="Arendt D."/>
            <person name="Savage R."/>
            <person name="Osoegawa K."/>
            <person name="de Jong P."/>
            <person name="Lindberg D.R."/>
            <person name="Seaver E.C."/>
            <person name="Weisblat D.A."/>
            <person name="Putnam N.H."/>
            <person name="Grigoriev I.V."/>
            <person name="Rokhsar D.S."/>
        </authorList>
    </citation>
    <scope>NUCLEOTIDE SEQUENCE</scope>
    <source>
        <strain evidence="4">I ESC-2004</strain>
    </source>
</reference>
<name>R7T7A9_CAPTE</name>
<reference evidence="3" key="3">
    <citation type="submission" date="2015-06" db="UniProtKB">
        <authorList>
            <consortium name="EnsemblMetazoa"/>
        </authorList>
    </citation>
    <scope>IDENTIFICATION</scope>
</reference>
<keyword evidence="1" id="KW-0732">Signal</keyword>
<evidence type="ECO:0000313" key="3">
    <source>
        <dbReference type="EnsemblMetazoa" id="CapteP212531"/>
    </source>
</evidence>
<dbReference type="AlphaFoldDB" id="R7T7A9"/>
<gene>
    <name evidence="2" type="ORF">CAPTEDRAFT_212531</name>
</gene>
<feature type="signal peptide" evidence="1">
    <location>
        <begin position="1"/>
        <end position="23"/>
    </location>
</feature>
<keyword evidence="4" id="KW-1185">Reference proteome</keyword>
<proteinExistence type="predicted"/>
<dbReference type="Proteomes" id="UP000014760">
    <property type="component" value="Unassembled WGS sequence"/>
</dbReference>
<reference evidence="2 4" key="2">
    <citation type="journal article" date="2013" name="Nature">
        <title>Insights into bilaterian evolution from three spiralian genomes.</title>
        <authorList>
            <person name="Simakov O."/>
            <person name="Marletaz F."/>
            <person name="Cho S.J."/>
            <person name="Edsinger-Gonzales E."/>
            <person name="Havlak P."/>
            <person name="Hellsten U."/>
            <person name="Kuo D.H."/>
            <person name="Larsson T."/>
            <person name="Lv J."/>
            <person name="Arendt D."/>
            <person name="Savage R."/>
            <person name="Osoegawa K."/>
            <person name="de Jong P."/>
            <person name="Grimwood J."/>
            <person name="Chapman J.A."/>
            <person name="Shapiro H."/>
            <person name="Aerts A."/>
            <person name="Otillar R.P."/>
            <person name="Terry A.Y."/>
            <person name="Boore J.L."/>
            <person name="Grigoriev I.V."/>
            <person name="Lindberg D.R."/>
            <person name="Seaver E.C."/>
            <person name="Weisblat D.A."/>
            <person name="Putnam N.H."/>
            <person name="Rokhsar D.S."/>
        </authorList>
    </citation>
    <scope>NUCLEOTIDE SEQUENCE</scope>
    <source>
        <strain evidence="2 4">I ESC-2004</strain>
    </source>
</reference>
<sequence>MYLSFSVLAGLAGFLAIIHQVLAKEIPLTTNVVNKDPRCLCTVNIDDNESAFDLGEVHRFSDLEEDPALDKTVCRKLRHQCRHECAMSADLNRRLPSGSQLGFSLCVQHRQVTDHNGVGFSSYATLEGCHQHVPIAPTVGEQKLCCGHTGIRMKSEYTSQLKTYYVFGWNPDCNAETFMIH</sequence>
<organism evidence="2">
    <name type="scientific">Capitella teleta</name>
    <name type="common">Polychaete worm</name>
    <dbReference type="NCBI Taxonomy" id="283909"/>
    <lineage>
        <taxon>Eukaryota</taxon>
        <taxon>Metazoa</taxon>
        <taxon>Spiralia</taxon>
        <taxon>Lophotrochozoa</taxon>
        <taxon>Annelida</taxon>
        <taxon>Polychaeta</taxon>
        <taxon>Sedentaria</taxon>
        <taxon>Scolecida</taxon>
        <taxon>Capitellidae</taxon>
        <taxon>Capitella</taxon>
    </lineage>
</organism>
<dbReference type="EMBL" id="AMQN01014816">
    <property type="status" value="NOT_ANNOTATED_CDS"/>
    <property type="molecule type" value="Genomic_DNA"/>
</dbReference>
<dbReference type="EnsemblMetazoa" id="CapteT212531">
    <property type="protein sequence ID" value="CapteP212531"/>
    <property type="gene ID" value="CapteG212531"/>
</dbReference>
<evidence type="ECO:0000313" key="2">
    <source>
        <dbReference type="EMBL" id="ELT89480.1"/>
    </source>
</evidence>
<evidence type="ECO:0000313" key="4">
    <source>
        <dbReference type="Proteomes" id="UP000014760"/>
    </source>
</evidence>
<evidence type="ECO:0000256" key="1">
    <source>
        <dbReference type="SAM" id="SignalP"/>
    </source>
</evidence>
<protein>
    <submittedName>
        <fullName evidence="2 3">Uncharacterized protein</fullName>
    </submittedName>
</protein>
<feature type="chain" id="PRO_5008786720" evidence="1">
    <location>
        <begin position="24"/>
        <end position="181"/>
    </location>
</feature>
<dbReference type="HOGENOM" id="CLU_1490406_0_0_1"/>